<evidence type="ECO:0000313" key="3">
    <source>
        <dbReference type="Proteomes" id="UP001143304"/>
    </source>
</evidence>
<gene>
    <name evidence="2" type="ORF">EYC82_11145</name>
</gene>
<dbReference type="EMBL" id="SHNO01000001">
    <property type="protein sequence ID" value="MCX2977910.1"/>
    <property type="molecule type" value="Genomic_DNA"/>
</dbReference>
<dbReference type="RefSeq" id="WP_279249615.1">
    <property type="nucleotide sequence ID" value="NZ_SHNO01000001.1"/>
</dbReference>
<evidence type="ECO:0000313" key="2">
    <source>
        <dbReference type="EMBL" id="MCX2977910.1"/>
    </source>
</evidence>
<feature type="chain" id="PRO_5046821765" evidence="1">
    <location>
        <begin position="37"/>
        <end position="307"/>
    </location>
</feature>
<accession>A0ABT3T6U6</accession>
<feature type="signal peptide" evidence="1">
    <location>
        <begin position="1"/>
        <end position="36"/>
    </location>
</feature>
<organism evidence="2 3">
    <name type="scientific">Candidatus Marimicrobium litorale</name>
    <dbReference type="NCBI Taxonomy" id="2518991"/>
    <lineage>
        <taxon>Bacteria</taxon>
        <taxon>Pseudomonadati</taxon>
        <taxon>Pseudomonadota</taxon>
        <taxon>Gammaproteobacteria</taxon>
        <taxon>Cellvibrionales</taxon>
        <taxon>Halieaceae</taxon>
        <taxon>Marimicrobium</taxon>
    </lineage>
</organism>
<dbReference type="Gene3D" id="2.40.128.460">
    <property type="entry name" value="Periplasmic lysozyme inhibitor of I-type lysozyme"/>
    <property type="match status" value="1"/>
</dbReference>
<sequence>MINTNQRLHTTYYPSLWWLSIAAVLAVHLTSWPASADSDAAHCGFSASRDHLPERTSPCSFSQRQGYIGIYFAGGQKFNFTPVGDAPGNYLDEEGRPVYRQKGLGQDGQLFKLPSMTNRLPFLYVMWASTAFACDAAALTTPGRCTLALQAPISFTMSATHGGSLNELTITPRGLPFTADTINTSLDGAVTAAEIADLDANGWPEIYVFVSSAGSGSYGSLVAYAVNGGKSLTPVYLPALDETPGAADGYGGHDEFAIVENRLARRFPVYTEQDTNSAPSGGTRQIGYRLEAGEAGWILVPDTVADY</sequence>
<dbReference type="Proteomes" id="UP001143304">
    <property type="component" value="Unassembled WGS sequence"/>
</dbReference>
<reference evidence="2" key="1">
    <citation type="submission" date="2019-02" db="EMBL/GenBank/DDBJ databases">
        <authorList>
            <person name="Li S.-H."/>
        </authorList>
    </citation>
    <scope>NUCLEOTIDE SEQUENCE</scope>
    <source>
        <strain evidence="2">IMCC11814</strain>
    </source>
</reference>
<keyword evidence="3" id="KW-1185">Reference proteome</keyword>
<proteinExistence type="predicted"/>
<keyword evidence="1" id="KW-0732">Signal</keyword>
<evidence type="ECO:0000256" key="1">
    <source>
        <dbReference type="SAM" id="SignalP"/>
    </source>
</evidence>
<name>A0ABT3T6U6_9GAMM</name>
<comment type="caution">
    <text evidence="2">The sequence shown here is derived from an EMBL/GenBank/DDBJ whole genome shotgun (WGS) entry which is preliminary data.</text>
</comment>
<protein>
    <submittedName>
        <fullName evidence="2">Uncharacterized protein</fullName>
    </submittedName>
</protein>
<dbReference type="InterPro" id="IPR038643">
    <property type="entry name" value="PliI_sf"/>
</dbReference>